<dbReference type="InterPro" id="IPR032675">
    <property type="entry name" value="LRR_dom_sf"/>
</dbReference>
<evidence type="ECO:0000313" key="2">
    <source>
        <dbReference type="EMBL" id="KNC75849.1"/>
    </source>
</evidence>
<organism evidence="2 3">
    <name type="scientific">Sphaeroforma arctica JP610</name>
    <dbReference type="NCBI Taxonomy" id="667725"/>
    <lineage>
        <taxon>Eukaryota</taxon>
        <taxon>Ichthyosporea</taxon>
        <taxon>Ichthyophonida</taxon>
        <taxon>Sphaeroforma</taxon>
    </lineage>
</organism>
<gene>
    <name evidence="2" type="ORF">SARC_11634</name>
</gene>
<dbReference type="GeneID" id="25912138"/>
<dbReference type="Gene3D" id="3.80.10.10">
    <property type="entry name" value="Ribonuclease Inhibitor"/>
    <property type="match status" value="1"/>
</dbReference>
<feature type="domain" description="F-box" evidence="1">
    <location>
        <begin position="33"/>
        <end position="73"/>
    </location>
</feature>
<dbReference type="SUPFAM" id="SSF52047">
    <property type="entry name" value="RNI-like"/>
    <property type="match status" value="1"/>
</dbReference>
<name>A0A0L0FGD9_9EUKA</name>
<dbReference type="SUPFAM" id="SSF81383">
    <property type="entry name" value="F-box domain"/>
    <property type="match status" value="1"/>
</dbReference>
<dbReference type="Proteomes" id="UP000054560">
    <property type="component" value="Unassembled WGS sequence"/>
</dbReference>
<protein>
    <recommendedName>
        <fullName evidence="1">F-box domain-containing protein</fullName>
    </recommendedName>
</protein>
<dbReference type="PROSITE" id="PS50181">
    <property type="entry name" value="FBOX"/>
    <property type="match status" value="1"/>
</dbReference>
<dbReference type="RefSeq" id="XP_014149751.1">
    <property type="nucleotide sequence ID" value="XM_014294276.1"/>
</dbReference>
<evidence type="ECO:0000259" key="1">
    <source>
        <dbReference type="PROSITE" id="PS50181"/>
    </source>
</evidence>
<dbReference type="AlphaFoldDB" id="A0A0L0FGD9"/>
<keyword evidence="3" id="KW-1185">Reference proteome</keyword>
<dbReference type="InterPro" id="IPR001810">
    <property type="entry name" value="F-box_dom"/>
</dbReference>
<evidence type="ECO:0000313" key="3">
    <source>
        <dbReference type="Proteomes" id="UP000054560"/>
    </source>
</evidence>
<dbReference type="OrthoDB" id="550575at2759"/>
<accession>A0A0L0FGD9</accession>
<reference evidence="2 3" key="1">
    <citation type="submission" date="2011-02" db="EMBL/GenBank/DDBJ databases">
        <title>The Genome Sequence of Sphaeroforma arctica JP610.</title>
        <authorList>
            <consortium name="The Broad Institute Genome Sequencing Platform"/>
            <person name="Russ C."/>
            <person name="Cuomo C."/>
            <person name="Young S.K."/>
            <person name="Zeng Q."/>
            <person name="Gargeya S."/>
            <person name="Alvarado L."/>
            <person name="Berlin A."/>
            <person name="Chapman S.B."/>
            <person name="Chen Z."/>
            <person name="Freedman E."/>
            <person name="Gellesch M."/>
            <person name="Goldberg J."/>
            <person name="Griggs A."/>
            <person name="Gujja S."/>
            <person name="Heilman E."/>
            <person name="Heiman D."/>
            <person name="Howarth C."/>
            <person name="Mehta T."/>
            <person name="Neiman D."/>
            <person name="Pearson M."/>
            <person name="Roberts A."/>
            <person name="Saif S."/>
            <person name="Shea T."/>
            <person name="Shenoy N."/>
            <person name="Sisk P."/>
            <person name="Stolte C."/>
            <person name="Sykes S."/>
            <person name="White J."/>
            <person name="Yandava C."/>
            <person name="Burger G."/>
            <person name="Gray M.W."/>
            <person name="Holland P.W.H."/>
            <person name="King N."/>
            <person name="Lang F.B.F."/>
            <person name="Roger A.J."/>
            <person name="Ruiz-Trillo I."/>
            <person name="Haas B."/>
            <person name="Nusbaum C."/>
            <person name="Birren B."/>
        </authorList>
    </citation>
    <scope>NUCLEOTIDE SEQUENCE [LARGE SCALE GENOMIC DNA]</scope>
    <source>
        <strain evidence="2 3">JP610</strain>
    </source>
</reference>
<dbReference type="EMBL" id="KQ243394">
    <property type="protein sequence ID" value="KNC75849.1"/>
    <property type="molecule type" value="Genomic_DNA"/>
</dbReference>
<dbReference type="SMART" id="SM00256">
    <property type="entry name" value="FBOX"/>
    <property type="match status" value="1"/>
</dbReference>
<sequence>MECMHINNDKKPILIGTIGMHNEDLIRLCGKIIPRDPMLLILSYLPPKNLLQIARTCKALHTLALDWSLWQRLPDYLYRYYFKHKGLLMFCAMDVVCSVLKQPSCSHLVEFRMPVIVDNRKLYTVQKDYEAYLDILVPLLPRVTSLDLSKCYYMDFELPLFCAYIQRFQPKVLNMGQIFNHADYLTNSVEKLTTATVLRVSICSPSLIELYAWGVPIQPTLDQCPKLRTLMLGGEGVAILDTAIWSASLTKIGVDAILTYDAVVLCPQLTEFSTLLWPVQFQCKTLTHVSIKRAENKELVNSFRVDTLHEFPLLTTLHLHEVAKHQTISSHSLLHLSIARVEGPLVLPQLLTIRVCQATSKLSEFLLSCGTVHTVELYEGNGRNPSRHELKQNYLTLSSRSVQRINFKNRYTPTLRQLRNLCANNRGLVRIHVFGCGRGWDAYEWNKFLNTWNDDSPFLVLRNMAEPPTYVRNALRSIRQVHFLSRDYDDLDDL</sequence>
<dbReference type="Pfam" id="PF12937">
    <property type="entry name" value="F-box-like"/>
    <property type="match status" value="1"/>
</dbReference>
<proteinExistence type="predicted"/>
<dbReference type="InterPro" id="IPR036047">
    <property type="entry name" value="F-box-like_dom_sf"/>
</dbReference>